<organism evidence="1 2">
    <name type="scientific">Zasmidium cellare ATCC 36951</name>
    <dbReference type="NCBI Taxonomy" id="1080233"/>
    <lineage>
        <taxon>Eukaryota</taxon>
        <taxon>Fungi</taxon>
        <taxon>Dikarya</taxon>
        <taxon>Ascomycota</taxon>
        <taxon>Pezizomycotina</taxon>
        <taxon>Dothideomycetes</taxon>
        <taxon>Dothideomycetidae</taxon>
        <taxon>Mycosphaerellales</taxon>
        <taxon>Mycosphaerellaceae</taxon>
        <taxon>Zasmidium</taxon>
    </lineage>
</organism>
<sequence length="194" mass="22058">MASTTSASNPPPCPFLEKLPAEIRNEIYELAFTQDSSTSEIELFEAKSPSKALLSTCRQDTYGKYWHANRFVCTLSTWATQTARRICKDSLDPLHDFDLENISSLCIKCTDGDKIVLQHTLRNPRGGWSISMMETEAYVVLRKGRQDGCYVTYVWSLDLMRRCLDVVGRKVTRKMQIRRFISQGGIEDSGEVSE</sequence>
<protein>
    <submittedName>
        <fullName evidence="1">Uncharacterized protein</fullName>
    </submittedName>
</protein>
<evidence type="ECO:0000313" key="1">
    <source>
        <dbReference type="EMBL" id="KAF2166746.1"/>
    </source>
</evidence>
<accession>A0A6A6CMS1</accession>
<dbReference type="GeneID" id="54559771"/>
<proteinExistence type="predicted"/>
<dbReference type="Proteomes" id="UP000799537">
    <property type="component" value="Unassembled WGS sequence"/>
</dbReference>
<name>A0A6A6CMS1_ZASCE</name>
<reference evidence="1" key="1">
    <citation type="journal article" date="2020" name="Stud. Mycol.">
        <title>101 Dothideomycetes genomes: a test case for predicting lifestyles and emergence of pathogens.</title>
        <authorList>
            <person name="Haridas S."/>
            <person name="Albert R."/>
            <person name="Binder M."/>
            <person name="Bloem J."/>
            <person name="Labutti K."/>
            <person name="Salamov A."/>
            <person name="Andreopoulos B."/>
            <person name="Baker S."/>
            <person name="Barry K."/>
            <person name="Bills G."/>
            <person name="Bluhm B."/>
            <person name="Cannon C."/>
            <person name="Castanera R."/>
            <person name="Culley D."/>
            <person name="Daum C."/>
            <person name="Ezra D."/>
            <person name="Gonzalez J."/>
            <person name="Henrissat B."/>
            <person name="Kuo A."/>
            <person name="Liang C."/>
            <person name="Lipzen A."/>
            <person name="Lutzoni F."/>
            <person name="Magnuson J."/>
            <person name="Mondo S."/>
            <person name="Nolan M."/>
            <person name="Ohm R."/>
            <person name="Pangilinan J."/>
            <person name="Park H.-J."/>
            <person name="Ramirez L."/>
            <person name="Alfaro M."/>
            <person name="Sun H."/>
            <person name="Tritt A."/>
            <person name="Yoshinaga Y."/>
            <person name="Zwiers L.-H."/>
            <person name="Turgeon B."/>
            <person name="Goodwin S."/>
            <person name="Spatafora J."/>
            <person name="Crous P."/>
            <person name="Grigoriev I."/>
        </authorList>
    </citation>
    <scope>NUCLEOTIDE SEQUENCE</scope>
    <source>
        <strain evidence="1">ATCC 36951</strain>
    </source>
</reference>
<dbReference type="EMBL" id="ML993595">
    <property type="protein sequence ID" value="KAF2166746.1"/>
    <property type="molecule type" value="Genomic_DNA"/>
</dbReference>
<evidence type="ECO:0000313" key="2">
    <source>
        <dbReference type="Proteomes" id="UP000799537"/>
    </source>
</evidence>
<dbReference type="OrthoDB" id="5413827at2759"/>
<keyword evidence="2" id="KW-1185">Reference proteome</keyword>
<dbReference type="RefSeq" id="XP_033667635.1">
    <property type="nucleotide sequence ID" value="XM_033806499.1"/>
</dbReference>
<gene>
    <name evidence="1" type="ORF">M409DRAFT_22800</name>
</gene>
<dbReference type="AlphaFoldDB" id="A0A6A6CMS1"/>